<dbReference type="Gene3D" id="3.90.400.10">
    <property type="entry name" value="Oligo-1,6-glucosidase, Domain 2"/>
    <property type="match status" value="1"/>
</dbReference>
<dbReference type="Gene3D" id="3.90.1200.10">
    <property type="match status" value="1"/>
</dbReference>
<evidence type="ECO:0000256" key="7">
    <source>
        <dbReference type="ARBA" id="ARBA00022679"/>
    </source>
</evidence>
<dbReference type="SMART" id="SM00642">
    <property type="entry name" value="Aamy"/>
    <property type="match status" value="1"/>
</dbReference>
<evidence type="ECO:0000256" key="4">
    <source>
        <dbReference type="ARBA" id="ARBA00011962"/>
    </source>
</evidence>
<dbReference type="NCBIfam" id="TIGR02457">
    <property type="entry name" value="TreS_Cterm"/>
    <property type="match status" value="1"/>
</dbReference>
<evidence type="ECO:0000256" key="10">
    <source>
        <dbReference type="ARBA" id="ARBA00022837"/>
    </source>
</evidence>
<dbReference type="Pfam" id="PF00128">
    <property type="entry name" value="Alpha-amylase"/>
    <property type="match status" value="1"/>
</dbReference>
<evidence type="ECO:0000256" key="1">
    <source>
        <dbReference type="ARBA" id="ARBA00001595"/>
    </source>
</evidence>
<dbReference type="GO" id="GO:0047471">
    <property type="term" value="F:maltose alpha-D-glucosyltransferase activity"/>
    <property type="evidence" value="ECO:0007669"/>
    <property type="project" value="UniProtKB-EC"/>
</dbReference>
<evidence type="ECO:0000256" key="11">
    <source>
        <dbReference type="ARBA" id="ARBA00022840"/>
    </source>
</evidence>
<evidence type="ECO:0000256" key="3">
    <source>
        <dbReference type="ARBA" id="ARBA00006219"/>
    </source>
</evidence>
<comment type="caution">
    <text evidence="17">The sequence shown here is derived from an EMBL/GenBank/DDBJ whole genome shotgun (WGS) entry which is preliminary data.</text>
</comment>
<evidence type="ECO:0000256" key="14">
    <source>
        <dbReference type="ARBA" id="ARBA00031378"/>
    </source>
</evidence>
<dbReference type="InterPro" id="IPR013780">
    <property type="entry name" value="Glyco_hydro_b"/>
</dbReference>
<dbReference type="Pfam" id="PF16657">
    <property type="entry name" value="Malt_amylase_C"/>
    <property type="match status" value="1"/>
</dbReference>
<dbReference type="InterPro" id="IPR006047">
    <property type="entry name" value="GH13_cat_dom"/>
</dbReference>
<dbReference type="Gene3D" id="2.60.40.1180">
    <property type="entry name" value="Golgi alpha-mannosidase II"/>
    <property type="match status" value="1"/>
</dbReference>
<dbReference type="SUPFAM" id="SSF51445">
    <property type="entry name" value="(Trans)glycosidases"/>
    <property type="match status" value="1"/>
</dbReference>
<dbReference type="GO" id="GO:0005975">
    <property type="term" value="P:carbohydrate metabolic process"/>
    <property type="evidence" value="ECO:0007669"/>
    <property type="project" value="InterPro"/>
</dbReference>
<evidence type="ECO:0000256" key="13">
    <source>
        <dbReference type="ARBA" id="ARBA00031251"/>
    </source>
</evidence>
<organism evidence="17">
    <name type="scientific">Chlorobaculum parvum</name>
    <dbReference type="NCBI Taxonomy" id="274539"/>
    <lineage>
        <taxon>Bacteria</taxon>
        <taxon>Pseudomonadati</taxon>
        <taxon>Chlorobiota</taxon>
        <taxon>Chlorobiia</taxon>
        <taxon>Chlorobiales</taxon>
        <taxon>Chlorobiaceae</taxon>
        <taxon>Chlorobaculum</taxon>
    </lineage>
</organism>
<keyword evidence="7" id="KW-0808">Transferase</keyword>
<evidence type="ECO:0000256" key="15">
    <source>
        <dbReference type="ARBA" id="ARBA00049067"/>
    </source>
</evidence>
<dbReference type="EMBL" id="DRSQ01000124">
    <property type="protein sequence ID" value="HHE32167.1"/>
    <property type="molecule type" value="Genomic_DNA"/>
</dbReference>
<keyword evidence="11" id="KW-0067">ATP-binding</keyword>
<dbReference type="InterPro" id="IPR017853">
    <property type="entry name" value="GH"/>
</dbReference>
<evidence type="ECO:0000256" key="12">
    <source>
        <dbReference type="ARBA" id="ARBA00023235"/>
    </source>
</evidence>
<comment type="similarity">
    <text evidence="2">Belongs to the glycosyl hydrolase 13 family. TreS subfamily.</text>
</comment>
<dbReference type="Proteomes" id="UP000886058">
    <property type="component" value="Unassembled WGS sequence"/>
</dbReference>
<accession>A0A7C5HSJ1</accession>
<dbReference type="AlphaFoldDB" id="A0A7C5HSJ1"/>
<dbReference type="InterPro" id="IPR011009">
    <property type="entry name" value="Kinase-like_dom_sf"/>
</dbReference>
<feature type="domain" description="Glycosyl hydrolase family 13 catalytic" evidence="16">
    <location>
        <begin position="24"/>
        <end position="418"/>
    </location>
</feature>
<dbReference type="Gene3D" id="3.20.20.80">
    <property type="entry name" value="Glycosidases"/>
    <property type="match status" value="1"/>
</dbReference>
<dbReference type="CDD" id="cd11334">
    <property type="entry name" value="AmyAc_TreS"/>
    <property type="match status" value="1"/>
</dbReference>
<evidence type="ECO:0000256" key="9">
    <source>
        <dbReference type="ARBA" id="ARBA00022741"/>
    </source>
</evidence>
<sequence>MPKKQAVTGYQPEPLWYKDAIIYELHVKTFCDSDNDGIGDFRGLKSRLDYLEQLGVTAIWILPFYPSPLRDDGYDIADYKSVNPDYGTLEDFREFLEEAHQRGIKVITELVVNHTSDQHEWFKKARKAPKGSPERDFYVWNDDDEKYDEARIIFQDFETSNWTWDPVAGQYYWHRFYHHQPDLNFENPAVHEALFDVLDFWLGMGVDGLRLDAVPYLYEEEGSNCENLPKTFEFLKKLRTYVDKNYPNRMLLAEANQWPEDSAAYLGEGDMCHMNFHFPLMPRMYMALAAEDRFPIIDILDQTPEIPETCQWASFLRNHDELTLEMVTDEERDYMRRVYANDSRARINLGIRRRLAPLMSNDRRRIELMNIMLLSLPGTPVLYYGDEIGMGDNFYLGDRDGVRTPMQWNGDRNAGFSRANPQKLLLPVIIDPEYHYEAVNVEVQESNPNSLLWWMRHTLATARRFKAFSRGSIEFLNVNNHKVLMFTRTFEDETILTVINLSRNAQAVSVDLSEYAGCVPEEIFSMNRFPKVRKFPYMVALAPYGFFWLRLLKEEAIVSRGDLLEKVAMRAAKWQGLFTGRNLDKLEADLLPLFYKGARWFGGKARNIIRVQVLDLVPIAGLENSAFAITEVRYPSGENERYQLPLTFVPSERADLNDESFNRHAIAKIELGGEEGVLIDASVDAAFRSKLLDLILNARHWKGSAGTISAETGKLIDTFYQEKAEDEEPLTSRLMGLEQSNTSMMYGEELCLKLYRKIDSGMSPEVEIARVLSEETDYRNIPVYLGSFDYGASRRERYSLGILQNFVPNECDGWNLSLDHAQRYFEEVLSRRSEGLLAPALPSATELEQEMPEIMQEMLGGLYYHMVGTLAERTAGMHIALGSIDTDPVFAPEPFTKLYQRSIYQAMTDQVKRAMIFLRESMHSVPNSSKALAKELLGMEKQILKQFEPMRKEKINTVKIRIHGDYHLGQVLFTGNDFIILDFEGEPARSLSERKIKRSVYRDLAGMLRSFDYAAFNVLMQEHLIRPEERKAMEPWAELWSYYMGQHFIDIYTKHTEGQGLIPNDPRQRDLLLRSYLMNKAVYELLYELNNRPEWLPIPINGIMRLIKE</sequence>
<proteinExistence type="inferred from homology"/>
<keyword evidence="12 17" id="KW-0413">Isomerase</keyword>
<dbReference type="PANTHER" id="PTHR10357">
    <property type="entry name" value="ALPHA-AMYLASE FAMILY MEMBER"/>
    <property type="match status" value="1"/>
</dbReference>
<dbReference type="NCBIfam" id="TIGR02456">
    <property type="entry name" value="treS_nterm"/>
    <property type="match status" value="1"/>
</dbReference>
<dbReference type="EC" id="5.4.99.16" evidence="5"/>
<protein>
    <recommendedName>
        <fullName evidence="6">Maltokinase</fullName>
        <ecNumber evidence="4">2.7.1.175</ecNumber>
        <ecNumber evidence="5">5.4.99.16</ecNumber>
    </recommendedName>
    <alternativeName>
        <fullName evidence="14">Maltose alpha-D-glucosyltransferase</fullName>
    </alternativeName>
    <alternativeName>
        <fullName evidence="13">Maltose-1-phosphate synthase</fullName>
    </alternativeName>
</protein>
<evidence type="ECO:0000313" key="17">
    <source>
        <dbReference type="EMBL" id="HHE32167.1"/>
    </source>
</evidence>
<evidence type="ECO:0000256" key="5">
    <source>
        <dbReference type="ARBA" id="ARBA00012619"/>
    </source>
</evidence>
<keyword evidence="10" id="KW-0106">Calcium</keyword>
<comment type="similarity">
    <text evidence="3">Belongs to the aminoglycoside phosphotransferase family.</text>
</comment>
<dbReference type="InterPro" id="IPR045857">
    <property type="entry name" value="O16G_dom_2"/>
</dbReference>
<dbReference type="FunFam" id="3.20.20.80:FF:000055">
    <property type="entry name" value="Trehalose synthase"/>
    <property type="match status" value="1"/>
</dbReference>
<evidence type="ECO:0000256" key="2">
    <source>
        <dbReference type="ARBA" id="ARBA00005496"/>
    </source>
</evidence>
<name>A0A7C5HSJ1_9CHLB</name>
<dbReference type="GO" id="GO:0046872">
    <property type="term" value="F:metal ion binding"/>
    <property type="evidence" value="ECO:0007669"/>
    <property type="project" value="UniProtKB-KW"/>
</dbReference>
<evidence type="ECO:0000256" key="8">
    <source>
        <dbReference type="ARBA" id="ARBA00022723"/>
    </source>
</evidence>
<dbReference type="InterPro" id="IPR012810">
    <property type="entry name" value="TreS/a-amylase_N"/>
</dbReference>
<dbReference type="EC" id="2.7.1.175" evidence="4"/>
<keyword evidence="9" id="KW-0547">Nucleotide-binding</keyword>
<comment type="catalytic activity">
    <reaction evidence="15">
        <text>D-maltose + ATP = alpha-maltose 1-phosphate + ADP + H(+)</text>
        <dbReference type="Rhea" id="RHEA:31915"/>
        <dbReference type="ChEBI" id="CHEBI:15378"/>
        <dbReference type="ChEBI" id="CHEBI:17306"/>
        <dbReference type="ChEBI" id="CHEBI:30616"/>
        <dbReference type="ChEBI" id="CHEBI:63576"/>
        <dbReference type="ChEBI" id="CHEBI:456216"/>
        <dbReference type="EC" id="2.7.1.175"/>
    </reaction>
</comment>
<dbReference type="PANTHER" id="PTHR10357:SF219">
    <property type="entry name" value="MALTOSE ALPHA-D-GLUCOSYLTRANSFERASE"/>
    <property type="match status" value="1"/>
</dbReference>
<dbReference type="GO" id="GO:0005524">
    <property type="term" value="F:ATP binding"/>
    <property type="evidence" value="ECO:0007669"/>
    <property type="project" value="UniProtKB-KW"/>
</dbReference>
<evidence type="ECO:0000256" key="6">
    <source>
        <dbReference type="ARBA" id="ARBA00013882"/>
    </source>
</evidence>
<reference evidence="17" key="1">
    <citation type="journal article" date="2020" name="mSystems">
        <title>Genome- and Community-Level Interaction Insights into Carbon Utilization and Element Cycling Functions of Hydrothermarchaeota in Hydrothermal Sediment.</title>
        <authorList>
            <person name="Zhou Z."/>
            <person name="Liu Y."/>
            <person name="Xu W."/>
            <person name="Pan J."/>
            <person name="Luo Z.H."/>
            <person name="Li M."/>
        </authorList>
    </citation>
    <scope>NUCLEOTIDE SEQUENCE [LARGE SCALE GENOMIC DNA]</scope>
    <source>
        <strain evidence="17">HyVt-633</strain>
    </source>
</reference>
<gene>
    <name evidence="17" type="primary">treS</name>
    <name evidence="17" type="ORF">ENL07_05945</name>
</gene>
<dbReference type="SUPFAM" id="SSF56112">
    <property type="entry name" value="Protein kinase-like (PK-like)"/>
    <property type="match status" value="1"/>
</dbReference>
<dbReference type="InterPro" id="IPR032091">
    <property type="entry name" value="Malt_amylase-like_C"/>
</dbReference>
<dbReference type="InterPro" id="IPR012811">
    <property type="entry name" value="TreS_maltokin_C_dom"/>
</dbReference>
<dbReference type="SUPFAM" id="SSF51011">
    <property type="entry name" value="Glycosyl hydrolase domain"/>
    <property type="match status" value="1"/>
</dbReference>
<comment type="catalytic activity">
    <reaction evidence="1">
        <text>D-maltose = alpha,alpha-trehalose</text>
        <dbReference type="Rhea" id="RHEA:15145"/>
        <dbReference type="ChEBI" id="CHEBI:16551"/>
        <dbReference type="ChEBI" id="CHEBI:17306"/>
        <dbReference type="EC" id="5.4.99.16"/>
    </reaction>
</comment>
<dbReference type="InterPro" id="IPR040999">
    <property type="entry name" value="Mak_N_cap"/>
</dbReference>
<keyword evidence="8" id="KW-0479">Metal-binding</keyword>
<evidence type="ECO:0000259" key="16">
    <source>
        <dbReference type="SMART" id="SM00642"/>
    </source>
</evidence>
<dbReference type="Pfam" id="PF18085">
    <property type="entry name" value="Mak_N_cap"/>
    <property type="match status" value="1"/>
</dbReference>
<dbReference type="GO" id="GO:0016740">
    <property type="term" value="F:transferase activity"/>
    <property type="evidence" value="ECO:0007669"/>
    <property type="project" value="UniProtKB-KW"/>
</dbReference>